<dbReference type="RefSeq" id="WP_094375782.1">
    <property type="nucleotide sequence ID" value="NZ_NOKA02000011.1"/>
</dbReference>
<feature type="transmembrane region" description="Helical" evidence="6">
    <location>
        <begin position="65"/>
        <end position="84"/>
    </location>
</feature>
<dbReference type="Pfam" id="PF04138">
    <property type="entry name" value="GtrA_DPMS_TM"/>
    <property type="match status" value="1"/>
</dbReference>
<feature type="transmembrane region" description="Helical" evidence="6">
    <location>
        <begin position="39"/>
        <end position="59"/>
    </location>
</feature>
<reference evidence="9 10" key="1">
    <citation type="journal article" date="2017" name="Genome Announc.">
        <title>Draft Genome Sequence of a Sporulating and Motile Strain of Lachnotalea glycerini Isolated from Water in Quebec City, Canada.</title>
        <authorList>
            <person name="Maheux A.F."/>
            <person name="Boudreau D.K."/>
            <person name="Berube E."/>
            <person name="Boissinot M."/>
            <person name="Raymond F."/>
            <person name="Brodeur S."/>
            <person name="Corbeil J."/>
            <person name="Isabel S."/>
            <person name="Omar R.F."/>
            <person name="Bergeron M.G."/>
        </authorList>
    </citation>
    <scope>NUCLEOTIDE SEQUENCE [LARGE SCALE GENOMIC DNA]</scope>
    <source>
        <strain evidence="9 10">CCRI-19302</strain>
    </source>
</reference>
<dbReference type="AlphaFoldDB" id="A0A255IUB5"/>
<keyword evidence="5 6" id="KW-0472">Membrane</keyword>
<dbReference type="Proteomes" id="UP000247523">
    <property type="component" value="Unassembled WGS sequence"/>
</dbReference>
<dbReference type="PANTHER" id="PTHR38459:SF1">
    <property type="entry name" value="PROPHAGE BACTOPRENOL-LINKED GLUCOSE TRANSLOCASE HOMOLOG"/>
    <property type="match status" value="1"/>
</dbReference>
<name>A0A255IUB5_9FIRM</name>
<evidence type="ECO:0000256" key="1">
    <source>
        <dbReference type="ARBA" id="ARBA00004141"/>
    </source>
</evidence>
<evidence type="ECO:0000259" key="7">
    <source>
        <dbReference type="Pfam" id="PF04138"/>
    </source>
</evidence>
<proteinExistence type="inferred from homology"/>
<dbReference type="Proteomes" id="UP000216411">
    <property type="component" value="Unassembled WGS sequence"/>
</dbReference>
<evidence type="ECO:0000313" key="8">
    <source>
        <dbReference type="EMBL" id="PXV87255.1"/>
    </source>
</evidence>
<dbReference type="GO" id="GO:0000271">
    <property type="term" value="P:polysaccharide biosynthetic process"/>
    <property type="evidence" value="ECO:0007669"/>
    <property type="project" value="InterPro"/>
</dbReference>
<gene>
    <name evidence="8" type="ORF">C8E03_11016</name>
    <name evidence="9" type="ORF">CG710_008230</name>
</gene>
<keyword evidence="4 6" id="KW-1133">Transmembrane helix</keyword>
<evidence type="ECO:0000313" key="11">
    <source>
        <dbReference type="Proteomes" id="UP000247523"/>
    </source>
</evidence>
<dbReference type="InterPro" id="IPR007267">
    <property type="entry name" value="GtrA_DPMS_TM"/>
</dbReference>
<protein>
    <submittedName>
        <fullName evidence="9">GtrA family protein</fullName>
    </submittedName>
    <submittedName>
        <fullName evidence="8">Putative flippase GtrA</fullName>
    </submittedName>
</protein>
<keyword evidence="3 6" id="KW-0812">Transmembrane</keyword>
<comment type="subcellular location">
    <subcellularLocation>
        <location evidence="1">Membrane</location>
        <topology evidence="1">Multi-pass membrane protein</topology>
    </subcellularLocation>
</comment>
<reference evidence="8 11" key="2">
    <citation type="submission" date="2018-05" db="EMBL/GenBank/DDBJ databases">
        <title>Genomic Encyclopedia of Type Strains, Phase IV (KMG-IV): sequencing the most valuable type-strain genomes for metagenomic binning, comparative biology and taxonomic classification.</title>
        <authorList>
            <person name="Goeker M."/>
        </authorList>
    </citation>
    <scope>NUCLEOTIDE SEQUENCE [LARGE SCALE GENOMIC DNA]</scope>
    <source>
        <strain evidence="8 11">DSM 28816</strain>
    </source>
</reference>
<feature type="transmembrane region" description="Helical" evidence="6">
    <location>
        <begin position="140"/>
        <end position="159"/>
    </location>
</feature>
<evidence type="ECO:0000256" key="4">
    <source>
        <dbReference type="ARBA" id="ARBA00022989"/>
    </source>
</evidence>
<sequence length="168" mass="19361">MLNKTWLIIEKIAKLVIFIPLKKIGVDISEDQWDSLMQFVKFGIVGLSNTLISYVVYLLSMLMGMHYLAGNTLGFIVSVLNSFYWNNKYVFRESTGEKRSILKTLVKTFMAYAITGLILANILLIIWVDVLHIPKLFGPIINLIITIPLNFMINKLWAFKDTKRIDEE</sequence>
<comment type="caution">
    <text evidence="8">The sequence shown here is derived from an EMBL/GenBank/DDBJ whole genome shotgun (WGS) entry which is preliminary data.</text>
</comment>
<evidence type="ECO:0000256" key="5">
    <source>
        <dbReference type="ARBA" id="ARBA00023136"/>
    </source>
</evidence>
<feature type="domain" description="GtrA/DPMS transmembrane" evidence="7">
    <location>
        <begin position="41"/>
        <end position="159"/>
    </location>
</feature>
<evidence type="ECO:0000256" key="3">
    <source>
        <dbReference type="ARBA" id="ARBA00022692"/>
    </source>
</evidence>
<accession>A0A255IUB5</accession>
<evidence type="ECO:0000313" key="9">
    <source>
        <dbReference type="EMBL" id="RDY31697.1"/>
    </source>
</evidence>
<evidence type="ECO:0000313" key="10">
    <source>
        <dbReference type="Proteomes" id="UP000216411"/>
    </source>
</evidence>
<dbReference type="InterPro" id="IPR051401">
    <property type="entry name" value="GtrA_CellWall_Glycosyl"/>
</dbReference>
<feature type="transmembrane region" description="Helical" evidence="6">
    <location>
        <begin position="105"/>
        <end position="128"/>
    </location>
</feature>
<keyword evidence="10" id="KW-1185">Reference proteome</keyword>
<comment type="similarity">
    <text evidence="2">Belongs to the GtrA family.</text>
</comment>
<evidence type="ECO:0000256" key="6">
    <source>
        <dbReference type="SAM" id="Phobius"/>
    </source>
</evidence>
<dbReference type="EMBL" id="NOKA02000011">
    <property type="protein sequence ID" value="RDY31697.1"/>
    <property type="molecule type" value="Genomic_DNA"/>
</dbReference>
<dbReference type="EMBL" id="QICS01000010">
    <property type="protein sequence ID" value="PXV87255.1"/>
    <property type="molecule type" value="Genomic_DNA"/>
</dbReference>
<reference evidence="9" key="3">
    <citation type="submission" date="2018-07" db="EMBL/GenBank/DDBJ databases">
        <authorList>
            <person name="Quirk P.G."/>
            <person name="Krulwich T.A."/>
        </authorList>
    </citation>
    <scope>NUCLEOTIDE SEQUENCE</scope>
    <source>
        <strain evidence="9">CCRI-19302</strain>
    </source>
</reference>
<dbReference type="GO" id="GO:0005886">
    <property type="term" value="C:plasma membrane"/>
    <property type="evidence" value="ECO:0007669"/>
    <property type="project" value="TreeGrafter"/>
</dbReference>
<organism evidence="8 11">
    <name type="scientific">Lachnotalea glycerini</name>
    <dbReference type="NCBI Taxonomy" id="1763509"/>
    <lineage>
        <taxon>Bacteria</taxon>
        <taxon>Bacillati</taxon>
        <taxon>Bacillota</taxon>
        <taxon>Clostridia</taxon>
        <taxon>Lachnospirales</taxon>
        <taxon>Lachnospiraceae</taxon>
        <taxon>Lachnotalea</taxon>
    </lineage>
</organism>
<dbReference type="OrthoDB" id="9812049at2"/>
<evidence type="ECO:0000256" key="2">
    <source>
        <dbReference type="ARBA" id="ARBA00009399"/>
    </source>
</evidence>
<dbReference type="PANTHER" id="PTHR38459">
    <property type="entry name" value="PROPHAGE BACTOPRENOL-LINKED GLUCOSE TRANSLOCASE HOMOLOG"/>
    <property type="match status" value="1"/>
</dbReference>